<dbReference type="Proteomes" id="UP001595526">
    <property type="component" value="Unassembled WGS sequence"/>
</dbReference>
<organism evidence="1 2">
    <name type="scientific">Parapedobacter deserti</name>
    <dbReference type="NCBI Taxonomy" id="1912957"/>
    <lineage>
        <taxon>Bacteria</taxon>
        <taxon>Pseudomonadati</taxon>
        <taxon>Bacteroidota</taxon>
        <taxon>Sphingobacteriia</taxon>
        <taxon>Sphingobacteriales</taxon>
        <taxon>Sphingobacteriaceae</taxon>
        <taxon>Parapedobacter</taxon>
    </lineage>
</organism>
<comment type="caution">
    <text evidence="1">The sequence shown here is derived from an EMBL/GenBank/DDBJ whole genome shotgun (WGS) entry which is preliminary data.</text>
</comment>
<dbReference type="RefSeq" id="WP_379025077.1">
    <property type="nucleotide sequence ID" value="NZ_JBHRTA010000038.1"/>
</dbReference>
<proteinExistence type="predicted"/>
<protein>
    <submittedName>
        <fullName evidence="1">Uncharacterized protein</fullName>
    </submittedName>
</protein>
<keyword evidence="2" id="KW-1185">Reference proteome</keyword>
<dbReference type="EMBL" id="JBHRTA010000038">
    <property type="protein sequence ID" value="MFC3199459.1"/>
    <property type="molecule type" value="Genomic_DNA"/>
</dbReference>
<reference evidence="2" key="1">
    <citation type="journal article" date="2019" name="Int. J. Syst. Evol. Microbiol.">
        <title>The Global Catalogue of Microorganisms (GCM) 10K type strain sequencing project: providing services to taxonomists for standard genome sequencing and annotation.</title>
        <authorList>
            <consortium name="The Broad Institute Genomics Platform"/>
            <consortium name="The Broad Institute Genome Sequencing Center for Infectious Disease"/>
            <person name="Wu L."/>
            <person name="Ma J."/>
        </authorList>
    </citation>
    <scope>NUCLEOTIDE SEQUENCE [LARGE SCALE GENOMIC DNA]</scope>
    <source>
        <strain evidence="2">KCTC 52416</strain>
    </source>
</reference>
<gene>
    <name evidence="1" type="ORF">ACFOET_17690</name>
</gene>
<sequence>MKLVQVFVPLVDNDGNRFPEEKFKDLQSALTEKFGGITVYRQMSIEGLWKETNKRTDKDMLAIFEVLADVVDTDYWEQLKARLATKFRQKDLLIRYWEVTTI</sequence>
<evidence type="ECO:0000313" key="2">
    <source>
        <dbReference type="Proteomes" id="UP001595526"/>
    </source>
</evidence>
<accession>A0ABV7JN09</accession>
<evidence type="ECO:0000313" key="1">
    <source>
        <dbReference type="EMBL" id="MFC3199459.1"/>
    </source>
</evidence>
<name>A0ABV7JN09_9SPHI</name>